<dbReference type="InParanoid" id="E3JVU6"/>
<name>E3JVU6_PUCGT</name>
<feature type="compositionally biased region" description="Low complexity" evidence="1">
    <location>
        <begin position="159"/>
        <end position="173"/>
    </location>
</feature>
<dbReference type="VEuPathDB" id="FungiDB:PGTG_02612"/>
<dbReference type="OrthoDB" id="10367712at2759"/>
<dbReference type="RefSeq" id="XP_003320590.1">
    <property type="nucleotide sequence ID" value="XM_003320542.1"/>
</dbReference>
<feature type="compositionally biased region" description="Basic residues" evidence="1">
    <location>
        <begin position="137"/>
        <end position="158"/>
    </location>
</feature>
<feature type="compositionally biased region" description="Basic residues" evidence="1">
    <location>
        <begin position="1"/>
        <end position="12"/>
    </location>
</feature>
<accession>E3JVU6</accession>
<keyword evidence="3" id="KW-1185">Reference proteome</keyword>
<reference evidence="3" key="2">
    <citation type="journal article" date="2011" name="Proc. Natl. Acad. Sci. U.S.A.">
        <title>Obligate biotrophy features unraveled by the genomic analysis of rust fungi.</title>
        <authorList>
            <person name="Duplessis S."/>
            <person name="Cuomo C.A."/>
            <person name="Lin Y.-C."/>
            <person name="Aerts A."/>
            <person name="Tisserant E."/>
            <person name="Veneault-Fourrey C."/>
            <person name="Joly D.L."/>
            <person name="Hacquard S."/>
            <person name="Amselem J."/>
            <person name="Cantarel B.L."/>
            <person name="Chiu R."/>
            <person name="Coutinho P.M."/>
            <person name="Feau N."/>
            <person name="Field M."/>
            <person name="Frey P."/>
            <person name="Gelhaye E."/>
            <person name="Goldberg J."/>
            <person name="Grabherr M.G."/>
            <person name="Kodira C.D."/>
            <person name="Kohler A."/>
            <person name="Kuees U."/>
            <person name="Lindquist E.A."/>
            <person name="Lucas S.M."/>
            <person name="Mago R."/>
            <person name="Mauceli E."/>
            <person name="Morin E."/>
            <person name="Murat C."/>
            <person name="Pangilinan J.L."/>
            <person name="Park R."/>
            <person name="Pearson M."/>
            <person name="Quesneville H."/>
            <person name="Rouhier N."/>
            <person name="Sakthikumar S."/>
            <person name="Salamov A.A."/>
            <person name="Schmutz J."/>
            <person name="Selles B."/>
            <person name="Shapiro H."/>
            <person name="Tanguay P."/>
            <person name="Tuskan G.A."/>
            <person name="Henrissat B."/>
            <person name="Van de Peer Y."/>
            <person name="Rouze P."/>
            <person name="Ellis J.G."/>
            <person name="Dodds P.N."/>
            <person name="Schein J.E."/>
            <person name="Zhong S."/>
            <person name="Hamelin R.C."/>
            <person name="Grigoriev I.V."/>
            <person name="Szabo L.J."/>
            <person name="Martin F."/>
        </authorList>
    </citation>
    <scope>NUCLEOTIDE SEQUENCE [LARGE SCALE GENOMIC DNA]</scope>
    <source>
        <strain evidence="3">CRL 75-36-700-3 / race SCCL</strain>
    </source>
</reference>
<dbReference type="HOGENOM" id="CLU_1587339_0_0_1"/>
<sequence>MADQGKKRKSPPGKKTASKVVIPTRSDLERFKPTSGSSKVARVTPSSNEGTRVIRPKPSGRKVVWDIPSTPSEHSETDEELDWTITGKSRDPESPTPSSSSSSRKRLKTSHPSSPTPKPPSKLKTKPLPSSQDPPRRTRKLLSRTVKSRPSAKPKKTSGSKVKVSSKRPSLPKYKPNQKLETISEEE</sequence>
<dbReference type="Proteomes" id="UP000008783">
    <property type="component" value="Unassembled WGS sequence"/>
</dbReference>
<feature type="region of interest" description="Disordered" evidence="1">
    <location>
        <begin position="1"/>
        <end position="187"/>
    </location>
</feature>
<organism evidence="2 3">
    <name type="scientific">Puccinia graminis f. sp. tritici (strain CRL 75-36-700-3 / race SCCL)</name>
    <name type="common">Black stem rust fungus</name>
    <dbReference type="NCBI Taxonomy" id="418459"/>
    <lineage>
        <taxon>Eukaryota</taxon>
        <taxon>Fungi</taxon>
        <taxon>Dikarya</taxon>
        <taxon>Basidiomycota</taxon>
        <taxon>Pucciniomycotina</taxon>
        <taxon>Pucciniomycetes</taxon>
        <taxon>Pucciniales</taxon>
        <taxon>Pucciniaceae</taxon>
        <taxon>Puccinia</taxon>
    </lineage>
</organism>
<evidence type="ECO:0000313" key="3">
    <source>
        <dbReference type="Proteomes" id="UP000008783"/>
    </source>
</evidence>
<dbReference type="EMBL" id="DS178265">
    <property type="protein sequence ID" value="EFP76171.1"/>
    <property type="molecule type" value="Genomic_DNA"/>
</dbReference>
<dbReference type="AlphaFoldDB" id="E3JVU6"/>
<evidence type="ECO:0000256" key="1">
    <source>
        <dbReference type="SAM" id="MobiDB-lite"/>
    </source>
</evidence>
<reference key="1">
    <citation type="submission" date="2007-01" db="EMBL/GenBank/DDBJ databases">
        <title>The Genome Sequence of Puccinia graminis f. sp. tritici Strain CRL 75-36-700-3.</title>
        <authorList>
            <consortium name="The Broad Institute Genome Sequencing Platform"/>
            <person name="Birren B."/>
            <person name="Lander E."/>
            <person name="Galagan J."/>
            <person name="Nusbaum C."/>
            <person name="Devon K."/>
            <person name="Cuomo C."/>
            <person name="Jaffe D."/>
            <person name="Butler J."/>
            <person name="Alvarez P."/>
            <person name="Gnerre S."/>
            <person name="Grabherr M."/>
            <person name="Mauceli E."/>
            <person name="Brockman W."/>
            <person name="Young S."/>
            <person name="LaButti K."/>
            <person name="Sykes S."/>
            <person name="DeCaprio D."/>
            <person name="Crawford M."/>
            <person name="Koehrsen M."/>
            <person name="Engels R."/>
            <person name="Montgomery P."/>
            <person name="Pearson M."/>
            <person name="Howarth C."/>
            <person name="Larson L."/>
            <person name="White J."/>
            <person name="Zeng Q."/>
            <person name="Kodira C."/>
            <person name="Yandava C."/>
            <person name="Alvarado L."/>
            <person name="O'Leary S."/>
            <person name="Szabo L."/>
            <person name="Dean R."/>
            <person name="Schein J."/>
        </authorList>
    </citation>
    <scope>NUCLEOTIDE SEQUENCE</scope>
    <source>
        <strain>CRL 75-36-700-3</strain>
    </source>
</reference>
<protein>
    <submittedName>
        <fullName evidence="2">Uncharacterized protein</fullName>
    </submittedName>
</protein>
<evidence type="ECO:0000313" key="2">
    <source>
        <dbReference type="EMBL" id="EFP76171.1"/>
    </source>
</evidence>
<dbReference type="GeneID" id="10533738"/>
<proteinExistence type="predicted"/>
<dbReference type="KEGG" id="pgr:PGTG_02612"/>
<feature type="compositionally biased region" description="Polar residues" evidence="1">
    <location>
        <begin position="34"/>
        <end position="50"/>
    </location>
</feature>
<gene>
    <name evidence="2" type="ORF">PGTG_02612</name>
</gene>